<name>A0A0V0H2R5_SOLCH</name>
<dbReference type="InterPro" id="IPR044730">
    <property type="entry name" value="RNase_H-like_dom_plant"/>
</dbReference>
<reference evidence="2" key="1">
    <citation type="submission" date="2015-12" db="EMBL/GenBank/DDBJ databases">
        <title>Gene expression during late stages of embryo sac development: a critical building block for successful pollen-pistil interactions.</title>
        <authorList>
            <person name="Liu Y."/>
            <person name="Joly V."/>
            <person name="Sabar M."/>
            <person name="Matton D.P."/>
        </authorList>
    </citation>
    <scope>NUCLEOTIDE SEQUENCE</scope>
</reference>
<dbReference type="GO" id="GO:0004523">
    <property type="term" value="F:RNA-DNA hybrid ribonuclease activity"/>
    <property type="evidence" value="ECO:0007669"/>
    <property type="project" value="InterPro"/>
</dbReference>
<evidence type="ECO:0000259" key="1">
    <source>
        <dbReference type="PROSITE" id="PS50879"/>
    </source>
</evidence>
<protein>
    <submittedName>
        <fullName evidence="2">Putative ovule protein</fullName>
    </submittedName>
</protein>
<sequence>MPPIECVKYNTDGASRGNPGASAYAFCLRDAKGNVLYPEGKKIEDTTNTEAKAKAILEAVKHCKQAEYNRVIFQTDSLLLKQVLTMKWECPWCIVDLILQVRELLEGKEVHFSTHY</sequence>
<dbReference type="InterPro" id="IPR012337">
    <property type="entry name" value="RNaseH-like_sf"/>
</dbReference>
<dbReference type="InterPro" id="IPR053151">
    <property type="entry name" value="RNase_H-like"/>
</dbReference>
<dbReference type="PANTHER" id="PTHR47723:SF24">
    <property type="entry name" value="RNASE H TYPE-1 DOMAIN-CONTAINING PROTEIN"/>
    <property type="match status" value="1"/>
</dbReference>
<dbReference type="PROSITE" id="PS50879">
    <property type="entry name" value="RNASE_H_1"/>
    <property type="match status" value="1"/>
</dbReference>
<evidence type="ECO:0000313" key="2">
    <source>
        <dbReference type="EMBL" id="JAP14687.1"/>
    </source>
</evidence>
<dbReference type="GO" id="GO:0003676">
    <property type="term" value="F:nucleic acid binding"/>
    <property type="evidence" value="ECO:0007669"/>
    <property type="project" value="InterPro"/>
</dbReference>
<dbReference type="Pfam" id="PF13456">
    <property type="entry name" value="RVT_3"/>
    <property type="match status" value="1"/>
</dbReference>
<dbReference type="PANTHER" id="PTHR47723">
    <property type="entry name" value="OS05G0353850 PROTEIN"/>
    <property type="match status" value="1"/>
</dbReference>
<proteinExistence type="predicted"/>
<organism evidence="2">
    <name type="scientific">Solanum chacoense</name>
    <name type="common">Chaco potato</name>
    <dbReference type="NCBI Taxonomy" id="4108"/>
    <lineage>
        <taxon>Eukaryota</taxon>
        <taxon>Viridiplantae</taxon>
        <taxon>Streptophyta</taxon>
        <taxon>Embryophyta</taxon>
        <taxon>Tracheophyta</taxon>
        <taxon>Spermatophyta</taxon>
        <taxon>Magnoliopsida</taxon>
        <taxon>eudicotyledons</taxon>
        <taxon>Gunneridae</taxon>
        <taxon>Pentapetalae</taxon>
        <taxon>asterids</taxon>
        <taxon>lamiids</taxon>
        <taxon>Solanales</taxon>
        <taxon>Solanaceae</taxon>
        <taxon>Solanoideae</taxon>
        <taxon>Solaneae</taxon>
        <taxon>Solanum</taxon>
    </lineage>
</organism>
<dbReference type="CDD" id="cd06222">
    <property type="entry name" value="RNase_H_like"/>
    <property type="match status" value="1"/>
</dbReference>
<accession>A0A0V0H2R5</accession>
<feature type="domain" description="RNase H type-1" evidence="1">
    <location>
        <begin position="3"/>
        <end position="116"/>
    </location>
</feature>
<dbReference type="InterPro" id="IPR002156">
    <property type="entry name" value="RNaseH_domain"/>
</dbReference>
<dbReference type="SUPFAM" id="SSF53098">
    <property type="entry name" value="Ribonuclease H-like"/>
    <property type="match status" value="1"/>
</dbReference>
<dbReference type="InterPro" id="IPR036397">
    <property type="entry name" value="RNaseH_sf"/>
</dbReference>
<dbReference type="Gene3D" id="3.30.420.10">
    <property type="entry name" value="Ribonuclease H-like superfamily/Ribonuclease H"/>
    <property type="match status" value="1"/>
</dbReference>
<dbReference type="EMBL" id="GEDG01026221">
    <property type="protein sequence ID" value="JAP14687.1"/>
    <property type="molecule type" value="Transcribed_RNA"/>
</dbReference>
<dbReference type="AlphaFoldDB" id="A0A0V0H2R5"/>